<sequence>MSAVCQVTGAKPGYGKKISHSHVRTSRRWEPNLQRRRYWLASENRWIRLRLSTTAIKIVDRRGIESVAAELRSRGVAF</sequence>
<comment type="similarity">
    <text evidence="1 5">Belongs to the bacterial ribosomal protein bL28 family.</text>
</comment>
<dbReference type="FunFam" id="2.30.170.40:FF:000001">
    <property type="entry name" value="50S ribosomal protein L28"/>
    <property type="match status" value="1"/>
</dbReference>
<evidence type="ECO:0000256" key="5">
    <source>
        <dbReference type="HAMAP-Rule" id="MF_00373"/>
    </source>
</evidence>
<dbReference type="NCBIfam" id="TIGR00009">
    <property type="entry name" value="L28"/>
    <property type="match status" value="1"/>
</dbReference>
<evidence type="ECO:0000256" key="1">
    <source>
        <dbReference type="ARBA" id="ARBA00008760"/>
    </source>
</evidence>
<proteinExistence type="inferred from homology"/>
<evidence type="ECO:0000256" key="2">
    <source>
        <dbReference type="ARBA" id="ARBA00022980"/>
    </source>
</evidence>
<evidence type="ECO:0000313" key="6">
    <source>
        <dbReference type="EMBL" id="APU16255.1"/>
    </source>
</evidence>
<dbReference type="InterPro" id="IPR001383">
    <property type="entry name" value="Ribosomal_bL28_bact-type"/>
</dbReference>
<evidence type="ECO:0000313" key="7">
    <source>
        <dbReference type="Proteomes" id="UP000185511"/>
    </source>
</evidence>
<protein>
    <recommendedName>
        <fullName evidence="4 5">Large ribosomal subunit protein bL28</fullName>
    </recommendedName>
</protein>
<dbReference type="InterPro" id="IPR026569">
    <property type="entry name" value="Ribosomal_bL28"/>
</dbReference>
<keyword evidence="3 5" id="KW-0687">Ribonucleoprotein</keyword>
<evidence type="ECO:0000256" key="4">
    <source>
        <dbReference type="ARBA" id="ARBA00035174"/>
    </source>
</evidence>
<dbReference type="Gene3D" id="2.30.170.40">
    <property type="entry name" value="Ribosomal protein L28/L24"/>
    <property type="match status" value="1"/>
</dbReference>
<dbReference type="EMBL" id="CP016076">
    <property type="protein sequence ID" value="APU16255.1"/>
    <property type="molecule type" value="Genomic_DNA"/>
</dbReference>
<dbReference type="HAMAP" id="MF_00373">
    <property type="entry name" value="Ribosomal_bL28"/>
    <property type="match status" value="1"/>
</dbReference>
<reference evidence="7" key="1">
    <citation type="submission" date="2016-06" db="EMBL/GenBank/DDBJ databases">
        <title>Complete genome sequence of Actinoalloteichus fjordicus DSM 46855 (=ADI127-17), type strain of the new species Actinoalloteichus fjordicus.</title>
        <authorList>
            <person name="Ruckert C."/>
            <person name="Nouioui I."/>
            <person name="Willmese J."/>
            <person name="van Wezel G."/>
            <person name="Klenk H.-P."/>
            <person name="Kalinowski J."/>
            <person name="Zotchev S.B."/>
        </authorList>
    </citation>
    <scope>NUCLEOTIDE SEQUENCE [LARGE SCALE GENOMIC DNA]</scope>
    <source>
        <strain evidence="7">ADI127-7</strain>
    </source>
</reference>
<dbReference type="Pfam" id="PF00830">
    <property type="entry name" value="Ribosomal_L28"/>
    <property type="match status" value="1"/>
</dbReference>
<dbReference type="GO" id="GO:0003735">
    <property type="term" value="F:structural constituent of ribosome"/>
    <property type="evidence" value="ECO:0007669"/>
    <property type="project" value="InterPro"/>
</dbReference>
<keyword evidence="2 5" id="KW-0689">Ribosomal protein</keyword>
<evidence type="ECO:0000256" key="3">
    <source>
        <dbReference type="ARBA" id="ARBA00023274"/>
    </source>
</evidence>
<dbReference type="InterPro" id="IPR037147">
    <property type="entry name" value="Ribosomal_bL28_sf"/>
</dbReference>
<dbReference type="GO" id="GO:0005840">
    <property type="term" value="C:ribosome"/>
    <property type="evidence" value="ECO:0007669"/>
    <property type="project" value="UniProtKB-KW"/>
</dbReference>
<dbReference type="PANTHER" id="PTHR13528">
    <property type="entry name" value="39S RIBOSOMAL PROTEIN L28, MITOCHONDRIAL"/>
    <property type="match status" value="1"/>
</dbReference>
<dbReference type="AlphaFoldDB" id="A0AAC9LH27"/>
<dbReference type="RefSeq" id="WP_075741826.1">
    <property type="nucleotide sequence ID" value="NZ_CP016076.1"/>
</dbReference>
<dbReference type="KEGG" id="acad:UA74_21150"/>
<name>A0AAC9LH27_9PSEU</name>
<dbReference type="Proteomes" id="UP000185511">
    <property type="component" value="Chromosome"/>
</dbReference>
<keyword evidence="7" id="KW-1185">Reference proteome</keyword>
<dbReference type="GO" id="GO:1990904">
    <property type="term" value="C:ribonucleoprotein complex"/>
    <property type="evidence" value="ECO:0007669"/>
    <property type="project" value="UniProtKB-KW"/>
</dbReference>
<dbReference type="SUPFAM" id="SSF143800">
    <property type="entry name" value="L28p-like"/>
    <property type="match status" value="1"/>
</dbReference>
<dbReference type="PANTHER" id="PTHR13528:SF2">
    <property type="entry name" value="LARGE RIBOSOMAL SUBUNIT PROTEIN BL28M"/>
    <property type="match status" value="1"/>
</dbReference>
<gene>
    <name evidence="5" type="primary">rpmB</name>
    <name evidence="6" type="ORF">UA74_21150</name>
</gene>
<dbReference type="InterPro" id="IPR034704">
    <property type="entry name" value="Ribosomal_bL28/bL31-like_sf"/>
</dbReference>
<organism evidence="6 7">
    <name type="scientific">Actinoalloteichus fjordicus</name>
    <dbReference type="NCBI Taxonomy" id="1612552"/>
    <lineage>
        <taxon>Bacteria</taxon>
        <taxon>Bacillati</taxon>
        <taxon>Actinomycetota</taxon>
        <taxon>Actinomycetes</taxon>
        <taxon>Pseudonocardiales</taxon>
        <taxon>Pseudonocardiaceae</taxon>
        <taxon>Actinoalloteichus</taxon>
    </lineage>
</organism>
<dbReference type="GO" id="GO:0006412">
    <property type="term" value="P:translation"/>
    <property type="evidence" value="ECO:0007669"/>
    <property type="project" value="UniProtKB-UniRule"/>
</dbReference>
<accession>A0AAC9LH27</accession>